<dbReference type="InterPro" id="IPR001680">
    <property type="entry name" value="WD40_rpt"/>
</dbReference>
<dbReference type="InterPro" id="IPR036322">
    <property type="entry name" value="WD40_repeat_dom_sf"/>
</dbReference>
<dbReference type="Pfam" id="PF08625">
    <property type="entry name" value="Utp13"/>
    <property type="match status" value="1"/>
</dbReference>
<evidence type="ECO:0000256" key="1">
    <source>
        <dbReference type="ARBA" id="ARBA00004604"/>
    </source>
</evidence>
<evidence type="ECO:0000256" key="4">
    <source>
        <dbReference type="ARBA" id="ARBA00023242"/>
    </source>
</evidence>
<reference evidence="8" key="1">
    <citation type="submission" date="2022-11" db="UniProtKB">
        <authorList>
            <consortium name="WormBaseParasite"/>
        </authorList>
    </citation>
    <scope>IDENTIFICATION</scope>
</reference>
<dbReference type="Proteomes" id="UP000887561">
    <property type="component" value="Unplaced"/>
</dbReference>
<dbReference type="PROSITE" id="PS50294">
    <property type="entry name" value="WD_REPEATS_REGION"/>
    <property type="match status" value="2"/>
</dbReference>
<evidence type="ECO:0000256" key="5">
    <source>
        <dbReference type="PROSITE-ProRule" id="PRU00221"/>
    </source>
</evidence>
<sequence>MTSIVQSAQPLSEVKKLKTFDLATNLETSIIVGSQNTKTDDEVYDTAYLTENDGLIAVGSNTENLLILNVKNGKRNYAKDNILVKQMAIASGHTHSVSSISFSHSNKLPFLVSVSHDTTLKLWPLVDLMVKQEKLEENEENKLLKLSASTTIVAHTKDINSVDVSQNDKLCVTASMDKTAKLWHINLKTMELANAGILSGHKRGVWCARFSKNLQLVATCSGDCTIKIFSLLDKSCIKTLEGHQFAVLSLLFIENSSKLISVDGGGILRLWNVKKGICECVEEGHNEKIWSLRELPNDINLQQKSEDNEEETDDLNKLSDSYWITGAADGLLTIWRDNTKIMKALTQKEATKKITDQQTLSNLLQQNHLFEALLYTLDLDLPFQLVAQLVLNCVLRAIPPEELIELPNIENIVQRFLPYSLRHQERIKNFRKSAAHIDYMFSSMRLNEI</sequence>
<keyword evidence="7" id="KW-1185">Reference proteome</keyword>
<feature type="repeat" description="WD" evidence="5">
    <location>
        <begin position="152"/>
        <end position="186"/>
    </location>
</feature>
<dbReference type="GO" id="GO:0000480">
    <property type="term" value="P:endonucleolytic cleavage in 5'-ETS of tricistronic rRNA transcript (SSU-rRNA, 5.8S rRNA, LSU-rRNA)"/>
    <property type="evidence" value="ECO:0007669"/>
    <property type="project" value="TreeGrafter"/>
</dbReference>
<evidence type="ECO:0000313" key="7">
    <source>
        <dbReference type="Proteomes" id="UP000887561"/>
    </source>
</evidence>
<evidence type="ECO:0000256" key="3">
    <source>
        <dbReference type="ARBA" id="ARBA00022737"/>
    </source>
</evidence>
<dbReference type="Pfam" id="PF00400">
    <property type="entry name" value="WD40"/>
    <property type="match status" value="4"/>
</dbReference>
<dbReference type="SMART" id="SM00320">
    <property type="entry name" value="WD40"/>
    <property type="match status" value="5"/>
</dbReference>
<dbReference type="GO" id="GO:0032040">
    <property type="term" value="C:small-subunit processome"/>
    <property type="evidence" value="ECO:0007669"/>
    <property type="project" value="InterPro"/>
</dbReference>
<dbReference type="PROSITE" id="PS50082">
    <property type="entry name" value="WD_REPEATS_2"/>
    <property type="match status" value="4"/>
</dbReference>
<accession>A0A915NA84</accession>
<comment type="subcellular location">
    <subcellularLocation>
        <location evidence="1">Nucleus</location>
        <location evidence="1">Nucleolus</location>
    </subcellularLocation>
</comment>
<dbReference type="InterPro" id="IPR013934">
    <property type="entry name" value="Utp13_C"/>
</dbReference>
<feature type="repeat" description="WD" evidence="5">
    <location>
        <begin position="90"/>
        <end position="123"/>
    </location>
</feature>
<dbReference type="GO" id="GO:0030686">
    <property type="term" value="C:90S preribosome"/>
    <property type="evidence" value="ECO:0007669"/>
    <property type="project" value="TreeGrafter"/>
</dbReference>
<feature type="domain" description="U3 small nucleolar RNA-associated protein 13 C-terminal" evidence="6">
    <location>
        <begin position="385"/>
        <end position="444"/>
    </location>
</feature>
<evidence type="ECO:0000313" key="8">
    <source>
        <dbReference type="WBParaSite" id="scaffold8431_cov243.g13051"/>
    </source>
</evidence>
<keyword evidence="3" id="KW-0677">Repeat</keyword>
<protein>
    <submittedName>
        <fullName evidence="8">U3 small nucleolar RNA-associated protein 13 C-terminal domain-containing protein</fullName>
    </submittedName>
</protein>
<keyword evidence="2 5" id="KW-0853">WD repeat</keyword>
<organism evidence="7 8">
    <name type="scientific">Meloidogyne javanica</name>
    <name type="common">Root-knot nematode worm</name>
    <dbReference type="NCBI Taxonomy" id="6303"/>
    <lineage>
        <taxon>Eukaryota</taxon>
        <taxon>Metazoa</taxon>
        <taxon>Ecdysozoa</taxon>
        <taxon>Nematoda</taxon>
        <taxon>Chromadorea</taxon>
        <taxon>Rhabditida</taxon>
        <taxon>Tylenchina</taxon>
        <taxon>Tylenchomorpha</taxon>
        <taxon>Tylenchoidea</taxon>
        <taxon>Meloidogynidae</taxon>
        <taxon>Meloidogyninae</taxon>
        <taxon>Meloidogyne</taxon>
        <taxon>Meloidogyne incognita group</taxon>
    </lineage>
</organism>
<dbReference type="GO" id="GO:0034511">
    <property type="term" value="F:U3 snoRNA binding"/>
    <property type="evidence" value="ECO:0007669"/>
    <property type="project" value="TreeGrafter"/>
</dbReference>
<dbReference type="GO" id="GO:0000472">
    <property type="term" value="P:endonucleolytic cleavage to generate mature 5'-end of SSU-rRNA from (SSU-rRNA, 5.8S rRNA, LSU-rRNA)"/>
    <property type="evidence" value="ECO:0007669"/>
    <property type="project" value="TreeGrafter"/>
</dbReference>
<dbReference type="SUPFAM" id="SSF50978">
    <property type="entry name" value="WD40 repeat-like"/>
    <property type="match status" value="1"/>
</dbReference>
<dbReference type="WBParaSite" id="scaffold8431_cov243.g13051">
    <property type="protein sequence ID" value="scaffold8431_cov243.g13051"/>
    <property type="gene ID" value="scaffold8431_cov243.g13051"/>
</dbReference>
<feature type="repeat" description="WD" evidence="5">
    <location>
        <begin position="240"/>
        <end position="276"/>
    </location>
</feature>
<proteinExistence type="predicted"/>
<dbReference type="InterPro" id="IPR015943">
    <property type="entry name" value="WD40/YVTN_repeat-like_dom_sf"/>
</dbReference>
<dbReference type="Gene3D" id="2.130.10.10">
    <property type="entry name" value="YVTN repeat-like/Quinoprotein amine dehydrogenase"/>
    <property type="match status" value="2"/>
</dbReference>
<dbReference type="PANTHER" id="PTHR19854:SF15">
    <property type="entry name" value="TRANSDUCIN BETA-LIKE PROTEIN 3"/>
    <property type="match status" value="1"/>
</dbReference>
<dbReference type="AlphaFoldDB" id="A0A915NA84"/>
<feature type="repeat" description="WD" evidence="5">
    <location>
        <begin position="198"/>
        <end position="239"/>
    </location>
</feature>
<evidence type="ECO:0000256" key="2">
    <source>
        <dbReference type="ARBA" id="ARBA00022574"/>
    </source>
</evidence>
<dbReference type="PANTHER" id="PTHR19854">
    <property type="entry name" value="TRANSDUCIN BETA-LIKE 3"/>
    <property type="match status" value="1"/>
</dbReference>
<keyword evidence="4" id="KW-0539">Nucleus</keyword>
<name>A0A915NA84_MELJA</name>
<evidence type="ECO:0000259" key="6">
    <source>
        <dbReference type="Pfam" id="PF08625"/>
    </source>
</evidence>